<evidence type="ECO:0000313" key="20">
    <source>
        <dbReference type="Proteomes" id="UP000680116"/>
    </source>
</evidence>
<keyword evidence="4 14" id="KW-1134">Transmembrane beta strand</keyword>
<dbReference type="NCBIfam" id="TIGR01783">
    <property type="entry name" value="TonB-siderophor"/>
    <property type="match status" value="1"/>
</dbReference>
<gene>
    <name evidence="19" type="primary">fiu</name>
    <name evidence="19" type="ORF">LYB30171_00838</name>
</gene>
<feature type="chain" id="PRO_5046418442" evidence="16">
    <location>
        <begin position="42"/>
        <end position="776"/>
    </location>
</feature>
<dbReference type="InterPro" id="IPR039426">
    <property type="entry name" value="TonB-dep_rcpt-like"/>
</dbReference>
<keyword evidence="10 15" id="KW-0798">TonB box</keyword>
<proteinExistence type="inferred from homology"/>
<evidence type="ECO:0000256" key="10">
    <source>
        <dbReference type="ARBA" id="ARBA00023077"/>
    </source>
</evidence>
<evidence type="ECO:0000256" key="3">
    <source>
        <dbReference type="ARBA" id="ARBA00022448"/>
    </source>
</evidence>
<evidence type="ECO:0000256" key="4">
    <source>
        <dbReference type="ARBA" id="ARBA00022452"/>
    </source>
</evidence>
<reference evidence="19 20" key="1">
    <citation type="submission" date="2021-04" db="EMBL/GenBank/DDBJ databases">
        <authorList>
            <person name="Rodrigo-Torres L."/>
            <person name="Arahal R. D."/>
            <person name="Lucena T."/>
        </authorList>
    </citation>
    <scope>NUCLEOTIDE SEQUENCE [LARGE SCALE GENOMIC DNA]</scope>
    <source>
        <strain evidence="19 20">CECT 30171</strain>
    </source>
</reference>
<dbReference type="SUPFAM" id="SSF56935">
    <property type="entry name" value="Porins"/>
    <property type="match status" value="1"/>
</dbReference>
<evidence type="ECO:0000256" key="13">
    <source>
        <dbReference type="ARBA" id="ARBA00023237"/>
    </source>
</evidence>
<evidence type="ECO:0000313" key="19">
    <source>
        <dbReference type="EMBL" id="CAG4970925.1"/>
    </source>
</evidence>
<dbReference type="Proteomes" id="UP000680116">
    <property type="component" value="Chromosome"/>
</dbReference>
<dbReference type="CDD" id="cd01347">
    <property type="entry name" value="ligand_gated_channel"/>
    <property type="match status" value="1"/>
</dbReference>
<evidence type="ECO:0000256" key="11">
    <source>
        <dbReference type="ARBA" id="ARBA00023136"/>
    </source>
</evidence>
<dbReference type="EMBL" id="OU015430">
    <property type="protein sequence ID" value="CAG4970925.1"/>
    <property type="molecule type" value="Genomic_DNA"/>
</dbReference>
<dbReference type="PROSITE" id="PS52016">
    <property type="entry name" value="TONB_DEPENDENT_REC_3"/>
    <property type="match status" value="1"/>
</dbReference>
<comment type="subcellular location">
    <subcellularLocation>
        <location evidence="1 14">Cell outer membrane</location>
        <topology evidence="1 14">Multi-pass membrane protein</topology>
    </subcellularLocation>
</comment>
<keyword evidence="13 14" id="KW-0998">Cell outer membrane</keyword>
<dbReference type="Gene3D" id="2.40.170.20">
    <property type="entry name" value="TonB-dependent receptor, beta-barrel domain"/>
    <property type="match status" value="1"/>
</dbReference>
<dbReference type="InterPro" id="IPR037066">
    <property type="entry name" value="Plug_dom_sf"/>
</dbReference>
<evidence type="ECO:0000256" key="8">
    <source>
        <dbReference type="ARBA" id="ARBA00023004"/>
    </source>
</evidence>
<keyword evidence="7 16" id="KW-0732">Signal</keyword>
<evidence type="ECO:0000259" key="18">
    <source>
        <dbReference type="Pfam" id="PF07715"/>
    </source>
</evidence>
<dbReference type="Pfam" id="PF07715">
    <property type="entry name" value="Plug"/>
    <property type="match status" value="1"/>
</dbReference>
<evidence type="ECO:0000256" key="1">
    <source>
        <dbReference type="ARBA" id="ARBA00004571"/>
    </source>
</evidence>
<keyword evidence="20" id="KW-1185">Reference proteome</keyword>
<feature type="domain" description="TonB-dependent receptor-like beta-barrel" evidence="17">
    <location>
        <begin position="305"/>
        <end position="744"/>
    </location>
</feature>
<dbReference type="PANTHER" id="PTHR32552">
    <property type="entry name" value="FERRICHROME IRON RECEPTOR-RELATED"/>
    <property type="match status" value="1"/>
</dbReference>
<evidence type="ECO:0000256" key="9">
    <source>
        <dbReference type="ARBA" id="ARBA00023065"/>
    </source>
</evidence>
<evidence type="ECO:0000256" key="14">
    <source>
        <dbReference type="PROSITE-ProRule" id="PRU01360"/>
    </source>
</evidence>
<dbReference type="InterPro" id="IPR036942">
    <property type="entry name" value="Beta-barrel_TonB_sf"/>
</dbReference>
<dbReference type="PANTHER" id="PTHR32552:SF89">
    <property type="entry name" value="CATECHOLATE SIDEROPHORE RECEPTOR FIU"/>
    <property type="match status" value="1"/>
</dbReference>
<keyword evidence="5" id="KW-0410">Iron transport</keyword>
<feature type="signal peptide" evidence="16">
    <location>
        <begin position="1"/>
        <end position="41"/>
    </location>
</feature>
<dbReference type="RefSeq" id="WP_215219798.1">
    <property type="nucleotide sequence ID" value="NZ_OU015430.1"/>
</dbReference>
<evidence type="ECO:0000256" key="12">
    <source>
        <dbReference type="ARBA" id="ARBA00023170"/>
    </source>
</evidence>
<evidence type="ECO:0000256" key="16">
    <source>
        <dbReference type="SAM" id="SignalP"/>
    </source>
</evidence>
<evidence type="ECO:0000256" key="7">
    <source>
        <dbReference type="ARBA" id="ARBA00022729"/>
    </source>
</evidence>
<keyword evidence="11 14" id="KW-0472">Membrane</keyword>
<evidence type="ECO:0000256" key="2">
    <source>
        <dbReference type="ARBA" id="ARBA00009810"/>
    </source>
</evidence>
<keyword evidence="8" id="KW-0408">Iron</keyword>
<sequence>MAHITSRKHPLPRNPAHASQRSITTASLLAGLALAAPQALAADAPAAPAGAMQATTLDGVHVEGQRIKRYSGQAASPKFPQPLVDTTRTLSVIGSDLFNEQGATSLAEALRNSPGVSTFYVGENGNTTTGDAVYMRGFDSSGSIFVDGVRDLGSVTRDVFNVEQVEVAKGPAGSDYGRTSPTGAINLVTKRPFLANRSDASAAYGTAGHQRVTADWNRALAPGAALRLNLMAQDSEVAGRDVAENKRWGIAPSLGFGLDGATRVIVDLLHVQHENIPDGGVPTIGLPGYSSPDPARPELGLAPPVDPENFYGTLLDHDDVTADMATVRVEHDFGIDARLTNTTRWGRTRQQYMLTAFMGSADRLLTPDLADRSTWTITRNLPTFKDQRNTILTNQTHLNLALDAGGLRHDISTGLELIREDLQTLGKGAVAGTAWPDANLYNPDSTATGLLREYTGARGDGRTDTVAVYAFDTLTFNDRWQLNGGIRVDDYTTRYSSLVPCGGRRGPDCGAAAEGSIVPGVDAEVSDTLFNWKLGALYKPTGNGSVYANYAISQQPPGGASLELSDRDNNADNPAFDPQKARTAEVGTKWQFANDALLLTAAVYETELTNEIVQDPIDQLYYQTGRKRVRGVELGAVGRITDDWMVSAGFTTMDTEVLDGPTVSVDGSRDLAYTPDRAFTAWTTYTFGNGLTLGGGARYSGELKRGNDGAVGTPAYTEDYWVVDAVASYAFNKHFDLRLNLYNLLDEDYVAAINKSGYRYTPGAPRTATLTANFHF</sequence>
<dbReference type="InterPro" id="IPR012910">
    <property type="entry name" value="Plug_dom"/>
</dbReference>
<organism evidence="19 20">
    <name type="scientific">Novilysobacter luteus</name>
    <dbReference type="NCBI Taxonomy" id="2822368"/>
    <lineage>
        <taxon>Bacteria</taxon>
        <taxon>Pseudomonadati</taxon>
        <taxon>Pseudomonadota</taxon>
        <taxon>Gammaproteobacteria</taxon>
        <taxon>Lysobacterales</taxon>
        <taxon>Lysobacteraceae</taxon>
        <taxon>Novilysobacter</taxon>
    </lineage>
</organism>
<keyword evidence="9" id="KW-0406">Ion transport</keyword>
<evidence type="ECO:0000256" key="5">
    <source>
        <dbReference type="ARBA" id="ARBA00022496"/>
    </source>
</evidence>
<evidence type="ECO:0000256" key="6">
    <source>
        <dbReference type="ARBA" id="ARBA00022692"/>
    </source>
</evidence>
<dbReference type="InterPro" id="IPR000531">
    <property type="entry name" value="Beta-barrel_TonB"/>
</dbReference>
<keyword evidence="6 14" id="KW-0812">Transmembrane</keyword>
<evidence type="ECO:0000259" key="17">
    <source>
        <dbReference type="Pfam" id="PF00593"/>
    </source>
</evidence>
<dbReference type="Pfam" id="PF00593">
    <property type="entry name" value="TonB_dep_Rec_b-barrel"/>
    <property type="match status" value="1"/>
</dbReference>
<comment type="similarity">
    <text evidence="2 14 15">Belongs to the TonB-dependent receptor family.</text>
</comment>
<accession>A0ABM8UE11</accession>
<feature type="domain" description="TonB-dependent receptor plug" evidence="18">
    <location>
        <begin position="83"/>
        <end position="184"/>
    </location>
</feature>
<dbReference type="Gene3D" id="2.170.130.10">
    <property type="entry name" value="TonB-dependent receptor, plug domain"/>
    <property type="match status" value="1"/>
</dbReference>
<dbReference type="NCBIfam" id="NF007349">
    <property type="entry name" value="PRK09840.1"/>
    <property type="match status" value="1"/>
</dbReference>
<keyword evidence="3 14" id="KW-0813">Transport</keyword>
<dbReference type="InterPro" id="IPR010105">
    <property type="entry name" value="TonB_sidphr_rcpt"/>
</dbReference>
<protein>
    <submittedName>
        <fullName evidence="19">Catecholate siderophore receptor Fiu</fullName>
    </submittedName>
</protein>
<name>A0ABM8UE11_9GAMM</name>
<evidence type="ECO:0000256" key="15">
    <source>
        <dbReference type="RuleBase" id="RU003357"/>
    </source>
</evidence>
<keyword evidence="12 19" id="KW-0675">Receptor</keyword>